<proteinExistence type="predicted"/>
<name>A0A914SCZ4_PAREQ</name>
<dbReference type="WBParaSite" id="PEQ_0001194601-mRNA-1">
    <property type="protein sequence ID" value="PEQ_0001194601-mRNA-1"/>
    <property type="gene ID" value="PEQ_0001194601"/>
</dbReference>
<protein>
    <submittedName>
        <fullName evidence="2">Uncharacterized protein</fullName>
    </submittedName>
</protein>
<dbReference type="AlphaFoldDB" id="A0A914SCZ4"/>
<dbReference type="Proteomes" id="UP000887564">
    <property type="component" value="Unplaced"/>
</dbReference>
<keyword evidence="1" id="KW-1185">Reference proteome</keyword>
<accession>A0A914SCZ4</accession>
<sequence length="59" mass="7041">MYMYNALVEYRSSSLSGVWFRLFRKSSMFYELYISFQMRLQSGNALLFSGLLDSVLLYF</sequence>
<evidence type="ECO:0000313" key="2">
    <source>
        <dbReference type="WBParaSite" id="PEQ_0001194601-mRNA-1"/>
    </source>
</evidence>
<organism evidence="1 2">
    <name type="scientific">Parascaris equorum</name>
    <name type="common">Equine roundworm</name>
    <dbReference type="NCBI Taxonomy" id="6256"/>
    <lineage>
        <taxon>Eukaryota</taxon>
        <taxon>Metazoa</taxon>
        <taxon>Ecdysozoa</taxon>
        <taxon>Nematoda</taxon>
        <taxon>Chromadorea</taxon>
        <taxon>Rhabditida</taxon>
        <taxon>Spirurina</taxon>
        <taxon>Ascaridomorpha</taxon>
        <taxon>Ascaridoidea</taxon>
        <taxon>Ascarididae</taxon>
        <taxon>Parascaris</taxon>
    </lineage>
</organism>
<evidence type="ECO:0000313" key="1">
    <source>
        <dbReference type="Proteomes" id="UP000887564"/>
    </source>
</evidence>
<reference evidence="2" key="1">
    <citation type="submission" date="2022-11" db="UniProtKB">
        <authorList>
            <consortium name="WormBaseParasite"/>
        </authorList>
    </citation>
    <scope>IDENTIFICATION</scope>
</reference>